<accession>A0A084JA02</accession>
<organism evidence="1 2">
    <name type="scientific">Clostridium sulfidigenes</name>
    <dbReference type="NCBI Taxonomy" id="318464"/>
    <lineage>
        <taxon>Bacteria</taxon>
        <taxon>Bacillati</taxon>
        <taxon>Bacillota</taxon>
        <taxon>Clostridia</taxon>
        <taxon>Eubacteriales</taxon>
        <taxon>Clostridiaceae</taxon>
        <taxon>Clostridium</taxon>
    </lineage>
</organism>
<name>A0A084JA02_9CLOT</name>
<gene>
    <name evidence="1" type="ORF">IO99_12835</name>
</gene>
<evidence type="ECO:0000313" key="1">
    <source>
        <dbReference type="EMBL" id="KEZ85786.1"/>
    </source>
</evidence>
<protein>
    <submittedName>
        <fullName evidence="1">Uncharacterized protein</fullName>
    </submittedName>
</protein>
<dbReference type="RefSeq" id="WP_035133837.1">
    <property type="nucleotide sequence ID" value="NZ_JPMD01000030.1"/>
</dbReference>
<dbReference type="EMBL" id="JPMD01000030">
    <property type="protein sequence ID" value="KEZ85786.1"/>
    <property type="molecule type" value="Genomic_DNA"/>
</dbReference>
<dbReference type="AlphaFoldDB" id="A0A084JA02"/>
<evidence type="ECO:0000313" key="2">
    <source>
        <dbReference type="Proteomes" id="UP000028542"/>
    </source>
</evidence>
<sequence>MENKMENKNVVALGKDMYKVEDGKVVITSEELANAIQNEGLDLFVDEEAAAQQANSFCCW</sequence>
<proteinExistence type="predicted"/>
<dbReference type="Proteomes" id="UP000028542">
    <property type="component" value="Unassembled WGS sequence"/>
</dbReference>
<keyword evidence="2" id="KW-1185">Reference proteome</keyword>
<comment type="caution">
    <text evidence="1">The sequence shown here is derived from an EMBL/GenBank/DDBJ whole genome shotgun (WGS) entry which is preliminary data.</text>
</comment>
<dbReference type="eggNOG" id="ENOG5030229">
    <property type="taxonomic scope" value="Bacteria"/>
</dbReference>
<reference evidence="1 2" key="1">
    <citation type="submission" date="2014-07" db="EMBL/GenBank/DDBJ databases">
        <title>Draft genome of Clostridium sulfidigenes 113A isolated from sediments associated with methane hydrate from Krishna Godavari basin.</title>
        <authorList>
            <person name="Honkalas V.S."/>
            <person name="Dabir A.P."/>
            <person name="Arora P."/>
            <person name="Dhakephalkar P.K."/>
        </authorList>
    </citation>
    <scope>NUCLEOTIDE SEQUENCE [LARGE SCALE GENOMIC DNA]</scope>
    <source>
        <strain evidence="1 2">113A</strain>
    </source>
</reference>